<dbReference type="SUPFAM" id="SSF88946">
    <property type="entry name" value="Sigma2 domain of RNA polymerase sigma factors"/>
    <property type="match status" value="1"/>
</dbReference>
<dbReference type="CDD" id="cd06171">
    <property type="entry name" value="Sigma70_r4"/>
    <property type="match status" value="1"/>
</dbReference>
<dbReference type="Proteomes" id="UP000635665">
    <property type="component" value="Unassembled WGS sequence"/>
</dbReference>
<evidence type="ECO:0000256" key="4">
    <source>
        <dbReference type="ARBA" id="ARBA00023125"/>
    </source>
</evidence>
<evidence type="ECO:0000256" key="6">
    <source>
        <dbReference type="RuleBase" id="RU000716"/>
    </source>
</evidence>
<dbReference type="InterPro" id="IPR007627">
    <property type="entry name" value="RNA_pol_sigma70_r2"/>
</dbReference>
<sequence length="196" mass="22820">MFKIENNSDHVLVEHLKSGDEASFQVLFNRYQEDVYYYAKSLVKIDVQAEEIVQDVFIKVWVSKHLLKPKKSFKAFIFTIARNLAFNFLKKAANDRELMNRVFYESIESHKPTDINLTEAEYKNLSERAITSLPPRCQLIFKMSREEGKSYEEISDELNISANTVKNQMTKALGNIREFLSLHGDIAFLLALLWNC</sequence>
<dbReference type="PANTHER" id="PTHR43133:SF46">
    <property type="entry name" value="RNA POLYMERASE SIGMA-70 FACTOR ECF SUBFAMILY"/>
    <property type="match status" value="1"/>
</dbReference>
<keyword evidence="2 6" id="KW-0805">Transcription regulation</keyword>
<dbReference type="InterPro" id="IPR013324">
    <property type="entry name" value="RNA_pol_sigma_r3/r4-like"/>
</dbReference>
<dbReference type="RefSeq" id="WP_193712175.1">
    <property type="nucleotide sequence ID" value="NZ_JAEHNY010000020.1"/>
</dbReference>
<keyword evidence="4 6" id="KW-0238">DNA-binding</keyword>
<reference evidence="9 10" key="1">
    <citation type="submission" date="2020-12" db="EMBL/GenBank/DDBJ databases">
        <title>Salegentibacter orientalis sp. nov., isolated from costal sediment.</title>
        <authorList>
            <person name="Lian F.-B."/>
        </authorList>
    </citation>
    <scope>NUCLEOTIDE SEQUENCE [LARGE SCALE GENOMIC DNA]</scope>
    <source>
        <strain evidence="9 10">F60176</strain>
    </source>
</reference>
<dbReference type="NCBIfam" id="TIGR02985">
    <property type="entry name" value="Sig70_bacteroi1"/>
    <property type="match status" value="1"/>
</dbReference>
<dbReference type="Pfam" id="PF08281">
    <property type="entry name" value="Sigma70_r4_2"/>
    <property type="match status" value="1"/>
</dbReference>
<keyword evidence="10" id="KW-1185">Reference proteome</keyword>
<comment type="caution">
    <text evidence="9">The sequence shown here is derived from an EMBL/GenBank/DDBJ whole genome shotgun (WGS) entry which is preliminary data.</text>
</comment>
<dbReference type="InterPro" id="IPR013249">
    <property type="entry name" value="RNA_pol_sigma70_r4_t2"/>
</dbReference>
<evidence type="ECO:0000259" key="8">
    <source>
        <dbReference type="Pfam" id="PF08281"/>
    </source>
</evidence>
<evidence type="ECO:0000313" key="9">
    <source>
        <dbReference type="EMBL" id="MBI6121441.1"/>
    </source>
</evidence>
<gene>
    <name evidence="9" type="ORF">I6U50_15575</name>
</gene>
<feature type="domain" description="RNA polymerase sigma factor 70 region 4 type 2" evidence="8">
    <location>
        <begin position="128"/>
        <end position="173"/>
    </location>
</feature>
<dbReference type="Pfam" id="PF04542">
    <property type="entry name" value="Sigma70_r2"/>
    <property type="match status" value="1"/>
</dbReference>
<keyword evidence="3 6" id="KW-0731">Sigma factor</keyword>
<dbReference type="InterPro" id="IPR000838">
    <property type="entry name" value="RNA_pol_sigma70_ECF_CS"/>
</dbReference>
<dbReference type="InterPro" id="IPR036388">
    <property type="entry name" value="WH-like_DNA-bd_sf"/>
</dbReference>
<evidence type="ECO:0000256" key="5">
    <source>
        <dbReference type="ARBA" id="ARBA00023163"/>
    </source>
</evidence>
<organism evidence="9 10">
    <name type="scientific">Salegentibacter maritimus</name>
    <dbReference type="NCBI Taxonomy" id="2794347"/>
    <lineage>
        <taxon>Bacteria</taxon>
        <taxon>Pseudomonadati</taxon>
        <taxon>Bacteroidota</taxon>
        <taxon>Flavobacteriia</taxon>
        <taxon>Flavobacteriales</taxon>
        <taxon>Flavobacteriaceae</taxon>
        <taxon>Salegentibacter</taxon>
    </lineage>
</organism>
<dbReference type="EMBL" id="JAEHNY010000020">
    <property type="protein sequence ID" value="MBI6121441.1"/>
    <property type="molecule type" value="Genomic_DNA"/>
</dbReference>
<dbReference type="PROSITE" id="PS01063">
    <property type="entry name" value="SIGMA70_ECF"/>
    <property type="match status" value="1"/>
</dbReference>
<dbReference type="InterPro" id="IPR014284">
    <property type="entry name" value="RNA_pol_sigma-70_dom"/>
</dbReference>
<dbReference type="SUPFAM" id="SSF88659">
    <property type="entry name" value="Sigma3 and sigma4 domains of RNA polymerase sigma factors"/>
    <property type="match status" value="1"/>
</dbReference>
<dbReference type="Gene3D" id="1.10.10.10">
    <property type="entry name" value="Winged helix-like DNA-binding domain superfamily/Winged helix DNA-binding domain"/>
    <property type="match status" value="1"/>
</dbReference>
<dbReference type="PANTHER" id="PTHR43133">
    <property type="entry name" value="RNA POLYMERASE ECF-TYPE SIGMA FACTO"/>
    <property type="match status" value="1"/>
</dbReference>
<feature type="domain" description="RNA polymerase sigma-70 region 2" evidence="7">
    <location>
        <begin position="27"/>
        <end position="93"/>
    </location>
</feature>
<dbReference type="InterPro" id="IPR013325">
    <property type="entry name" value="RNA_pol_sigma_r2"/>
</dbReference>
<protein>
    <recommendedName>
        <fullName evidence="6">RNA polymerase sigma factor</fullName>
    </recommendedName>
</protein>
<accession>A0ABS0TK70</accession>
<evidence type="ECO:0000256" key="3">
    <source>
        <dbReference type="ARBA" id="ARBA00023082"/>
    </source>
</evidence>
<dbReference type="InterPro" id="IPR039425">
    <property type="entry name" value="RNA_pol_sigma-70-like"/>
</dbReference>
<dbReference type="NCBIfam" id="TIGR02937">
    <property type="entry name" value="sigma70-ECF"/>
    <property type="match status" value="1"/>
</dbReference>
<name>A0ABS0TK70_9FLAO</name>
<proteinExistence type="inferred from homology"/>
<keyword evidence="5 6" id="KW-0804">Transcription</keyword>
<evidence type="ECO:0000313" key="10">
    <source>
        <dbReference type="Proteomes" id="UP000635665"/>
    </source>
</evidence>
<evidence type="ECO:0000256" key="1">
    <source>
        <dbReference type="ARBA" id="ARBA00010641"/>
    </source>
</evidence>
<dbReference type="InterPro" id="IPR014327">
    <property type="entry name" value="RNA_pol_sigma70_bacteroid"/>
</dbReference>
<evidence type="ECO:0000259" key="7">
    <source>
        <dbReference type="Pfam" id="PF04542"/>
    </source>
</evidence>
<evidence type="ECO:0000256" key="2">
    <source>
        <dbReference type="ARBA" id="ARBA00023015"/>
    </source>
</evidence>
<comment type="similarity">
    <text evidence="1 6">Belongs to the sigma-70 factor family. ECF subfamily.</text>
</comment>
<dbReference type="Gene3D" id="1.10.1740.10">
    <property type="match status" value="1"/>
</dbReference>